<dbReference type="InterPro" id="IPR013083">
    <property type="entry name" value="Znf_RING/FYVE/PHD"/>
</dbReference>
<dbReference type="InterPro" id="IPR039925">
    <property type="entry name" value="RNF37_RING-Ubox"/>
</dbReference>
<dbReference type="SMART" id="SM00504">
    <property type="entry name" value="Ubox"/>
    <property type="match status" value="1"/>
</dbReference>
<dbReference type="Gene3D" id="3.30.40.10">
    <property type="entry name" value="Zinc/RING finger domain, C3HC4 (zinc finger)"/>
    <property type="match status" value="1"/>
</dbReference>
<proteinExistence type="predicted"/>
<dbReference type="GO" id="GO:0005634">
    <property type="term" value="C:nucleus"/>
    <property type="evidence" value="ECO:0007669"/>
    <property type="project" value="TreeGrafter"/>
</dbReference>
<accession>A0A401SHX2</accession>
<dbReference type="AlphaFoldDB" id="A0A401SHX2"/>
<name>A0A401SHX2_CHIPU</name>
<dbReference type="GO" id="GO:0031625">
    <property type="term" value="F:ubiquitin protein ligase binding"/>
    <property type="evidence" value="ECO:0007669"/>
    <property type="project" value="TreeGrafter"/>
</dbReference>
<dbReference type="Proteomes" id="UP000287033">
    <property type="component" value="Unassembled WGS sequence"/>
</dbReference>
<protein>
    <recommendedName>
        <fullName evidence="2">U-box domain-containing protein</fullName>
    </recommendedName>
</protein>
<dbReference type="PANTHER" id="PTHR13492:SF2">
    <property type="entry name" value="RING FINGER PROTEIN 37"/>
    <property type="match status" value="1"/>
</dbReference>
<evidence type="ECO:0000259" key="2">
    <source>
        <dbReference type="PROSITE" id="PS51698"/>
    </source>
</evidence>
<sequence length="465" mass="51141">MALNVCLPHFSPRVQCNKVCADGYEVSNLISADPVKRKCGFRAEYFIKPPVHVTISFPFNVELCKIDIDVSASLQNSSRLDIYTCTTRSKDMTWNGAPSHSSPSADHAFSDSDVFTLVGKAMLKNQNKVSFRHKAFKARAPFREFTEHSVVAEGTFVQDLWNKGQFSLTNINHLRISIAYVSGGSLPCLRKVDIWGQPSWSCPRNIIECAFRVYQKYKAEPSIPILTQENVSVTQSSNAPRDGLHPDVSSSSVTNGNVPEEFLDPITSEIMILPMLLPCGKVIDQSTLDKYNQCEATWGRVPNDPFTNVPFSRNSKPVPHSTLKARLDYFLLQTSIPDRAVVGRTRVGFAASSAVKRKSDSPQGVDTNPILEGLNAGISGNSTAVLDCGEKRFKTGMRKLQEPVQDLGPVSHEQRLSQSLDNALTSALSTLPTFTVRQRQDQQQPVAGSISDCTQGIACGSKLDV</sequence>
<evidence type="ECO:0000256" key="1">
    <source>
        <dbReference type="SAM" id="MobiDB-lite"/>
    </source>
</evidence>
<dbReference type="OMA" id="PSVECEA"/>
<dbReference type="PANTHER" id="PTHR13492">
    <property type="entry name" value="RING FINGER PROTEIN 37"/>
    <property type="match status" value="1"/>
</dbReference>
<gene>
    <name evidence="3" type="ORF">chiPu_0008456</name>
</gene>
<evidence type="ECO:0000313" key="3">
    <source>
        <dbReference type="EMBL" id="GCC30012.1"/>
    </source>
</evidence>
<comment type="caution">
    <text evidence="3">The sequence shown here is derived from an EMBL/GenBank/DDBJ whole genome shotgun (WGS) entry which is preliminary data.</text>
</comment>
<feature type="domain" description="U-box" evidence="2">
    <location>
        <begin position="257"/>
        <end position="337"/>
    </location>
</feature>
<dbReference type="EMBL" id="BEZZ01000278">
    <property type="protein sequence ID" value="GCC30012.1"/>
    <property type="molecule type" value="Genomic_DNA"/>
</dbReference>
<reference evidence="3 4" key="1">
    <citation type="journal article" date="2018" name="Nat. Ecol. Evol.">
        <title>Shark genomes provide insights into elasmobranch evolution and the origin of vertebrates.</title>
        <authorList>
            <person name="Hara Y"/>
            <person name="Yamaguchi K"/>
            <person name="Onimaru K"/>
            <person name="Kadota M"/>
            <person name="Koyanagi M"/>
            <person name="Keeley SD"/>
            <person name="Tatsumi K"/>
            <person name="Tanaka K"/>
            <person name="Motone F"/>
            <person name="Kageyama Y"/>
            <person name="Nozu R"/>
            <person name="Adachi N"/>
            <person name="Nishimura O"/>
            <person name="Nakagawa R"/>
            <person name="Tanegashima C"/>
            <person name="Kiyatake I"/>
            <person name="Matsumoto R"/>
            <person name="Murakumo K"/>
            <person name="Nishida K"/>
            <person name="Terakita A"/>
            <person name="Kuratani S"/>
            <person name="Sato K"/>
            <person name="Hyodo S Kuraku.S."/>
        </authorList>
    </citation>
    <scope>NUCLEOTIDE SEQUENCE [LARGE SCALE GENOMIC DNA]</scope>
</reference>
<dbReference type="GO" id="GO:0034450">
    <property type="term" value="F:ubiquitin-ubiquitin ligase activity"/>
    <property type="evidence" value="ECO:0007669"/>
    <property type="project" value="TreeGrafter"/>
</dbReference>
<dbReference type="GO" id="GO:0000209">
    <property type="term" value="P:protein polyubiquitination"/>
    <property type="evidence" value="ECO:0007669"/>
    <property type="project" value="TreeGrafter"/>
</dbReference>
<dbReference type="SUPFAM" id="SSF57850">
    <property type="entry name" value="RING/U-box"/>
    <property type="match status" value="1"/>
</dbReference>
<organism evidence="3 4">
    <name type="scientific">Chiloscyllium punctatum</name>
    <name type="common">Brownbanded bambooshark</name>
    <name type="synonym">Hemiscyllium punctatum</name>
    <dbReference type="NCBI Taxonomy" id="137246"/>
    <lineage>
        <taxon>Eukaryota</taxon>
        <taxon>Metazoa</taxon>
        <taxon>Chordata</taxon>
        <taxon>Craniata</taxon>
        <taxon>Vertebrata</taxon>
        <taxon>Chondrichthyes</taxon>
        <taxon>Elasmobranchii</taxon>
        <taxon>Galeomorphii</taxon>
        <taxon>Galeoidea</taxon>
        <taxon>Orectolobiformes</taxon>
        <taxon>Hemiscylliidae</taxon>
        <taxon>Chiloscyllium</taxon>
    </lineage>
</organism>
<dbReference type="STRING" id="137246.A0A401SHX2"/>
<dbReference type="Pfam" id="PF04564">
    <property type="entry name" value="U-box"/>
    <property type="match status" value="1"/>
</dbReference>
<keyword evidence="4" id="KW-1185">Reference proteome</keyword>
<dbReference type="OrthoDB" id="20295at2759"/>
<dbReference type="InterPro" id="IPR045696">
    <property type="entry name" value="Ubox5_N"/>
</dbReference>
<dbReference type="InterPro" id="IPR039847">
    <property type="entry name" value="Ubox5"/>
</dbReference>
<dbReference type="FunFam" id="3.30.40.10:FF:000163">
    <property type="entry name" value="Putative ring finger protein 37"/>
    <property type="match status" value="1"/>
</dbReference>
<dbReference type="Pfam" id="PF19318">
    <property type="entry name" value="DUF5918"/>
    <property type="match status" value="1"/>
</dbReference>
<dbReference type="CDD" id="cd16660">
    <property type="entry name" value="RING-Ubox_RNF37"/>
    <property type="match status" value="1"/>
</dbReference>
<evidence type="ECO:0000313" key="4">
    <source>
        <dbReference type="Proteomes" id="UP000287033"/>
    </source>
</evidence>
<dbReference type="PROSITE" id="PS51698">
    <property type="entry name" value="U_BOX"/>
    <property type="match status" value="1"/>
</dbReference>
<feature type="region of interest" description="Disordered" evidence="1">
    <location>
        <begin position="234"/>
        <end position="253"/>
    </location>
</feature>
<dbReference type="InterPro" id="IPR003613">
    <property type="entry name" value="Ubox_domain"/>
</dbReference>